<reference evidence="3 4" key="1">
    <citation type="submission" date="2022-01" db="EMBL/GenBank/DDBJ databases">
        <title>Novel bile acid biosynthetic pathways are enriched in the microbiome of centenarians.</title>
        <authorList>
            <person name="Sato Y."/>
            <person name="Atarashi K."/>
            <person name="Plichta R.D."/>
            <person name="Arai Y."/>
            <person name="Sasajima S."/>
            <person name="Kearney M.S."/>
            <person name="Suda W."/>
            <person name="Takeshita K."/>
            <person name="Sasaki T."/>
            <person name="Okamoto S."/>
            <person name="Skelly N.A."/>
            <person name="Okamura Y."/>
            <person name="Vlamakis H."/>
            <person name="Li Y."/>
            <person name="Tanoue T."/>
            <person name="Takei H."/>
            <person name="Nittono H."/>
            <person name="Narushima S."/>
            <person name="Irie J."/>
            <person name="Itoh H."/>
            <person name="Moriya K."/>
            <person name="Sugiura Y."/>
            <person name="Suematsu M."/>
            <person name="Moritoki N."/>
            <person name="Shibata S."/>
            <person name="Littman R.D."/>
            <person name="Fischbach A.M."/>
            <person name="Uwamino Y."/>
            <person name="Inoue T."/>
            <person name="Honda A."/>
            <person name="Hattori M."/>
            <person name="Murai T."/>
            <person name="Xavier J.R."/>
            <person name="Hirose N."/>
            <person name="Honda K."/>
        </authorList>
    </citation>
    <scope>NUCLEOTIDE SEQUENCE [LARGE SCALE GENOMIC DNA]</scope>
    <source>
        <strain evidence="3 4">CE91-St30</strain>
    </source>
</reference>
<sequence length="244" mass="24898">MKGIIQKASLVGCTAVLALAVAGCSSGSETEGQSDAAGAPGQTESAQGSAGQREEAKNEVVVVESGWSVDDQGYVHYGIVLENEGDMAAMFPAVKITGKDADGNVVSSDEQILMGLKPGQRVAWAGQAGTGTAPATVEFGVNVSESSWQKAEAAEDAFEISGTTAQESGFGTVNFVGEITSLLEDEDLGMVAVSVLLRDGSGAIVGGYSGFVNNLAAGSTTSFDVLGYGVPAYETFEVFAQSWT</sequence>
<feature type="region of interest" description="Disordered" evidence="1">
    <location>
        <begin position="29"/>
        <end position="57"/>
    </location>
</feature>
<dbReference type="RefSeq" id="WP_244412176.1">
    <property type="nucleotide sequence ID" value="NZ_AP025564.1"/>
</dbReference>
<dbReference type="EMBL" id="AP025564">
    <property type="protein sequence ID" value="BDE95922.1"/>
    <property type="molecule type" value="Genomic_DNA"/>
</dbReference>
<evidence type="ECO:0000256" key="2">
    <source>
        <dbReference type="SAM" id="SignalP"/>
    </source>
</evidence>
<evidence type="ECO:0000256" key="1">
    <source>
        <dbReference type="SAM" id="MobiDB-lite"/>
    </source>
</evidence>
<keyword evidence="2" id="KW-0732">Signal</keyword>
<evidence type="ECO:0000313" key="4">
    <source>
        <dbReference type="Proteomes" id="UP001320544"/>
    </source>
</evidence>
<feature type="chain" id="PRO_5046138216" description="DUF5666 domain-containing protein" evidence="2">
    <location>
        <begin position="21"/>
        <end position="244"/>
    </location>
</feature>
<keyword evidence="4" id="KW-1185">Reference proteome</keyword>
<evidence type="ECO:0000313" key="3">
    <source>
        <dbReference type="EMBL" id="BDE95922.1"/>
    </source>
</evidence>
<feature type="signal peptide" evidence="2">
    <location>
        <begin position="1"/>
        <end position="20"/>
    </location>
</feature>
<name>A0ABN6MGL1_9ACTN</name>
<gene>
    <name evidence="3" type="ORF">CE91St30_12550</name>
</gene>
<proteinExistence type="predicted"/>
<dbReference type="PROSITE" id="PS51257">
    <property type="entry name" value="PROKAR_LIPOPROTEIN"/>
    <property type="match status" value="1"/>
</dbReference>
<accession>A0ABN6MGL1</accession>
<evidence type="ECO:0008006" key="5">
    <source>
        <dbReference type="Google" id="ProtNLM"/>
    </source>
</evidence>
<dbReference type="Proteomes" id="UP001320544">
    <property type="component" value="Chromosome"/>
</dbReference>
<protein>
    <recommendedName>
        <fullName evidence="5">DUF5666 domain-containing protein</fullName>
    </recommendedName>
</protein>
<organism evidence="3 4">
    <name type="scientific">Raoultibacter timonensis</name>
    <dbReference type="NCBI Taxonomy" id="1907662"/>
    <lineage>
        <taxon>Bacteria</taxon>
        <taxon>Bacillati</taxon>
        <taxon>Actinomycetota</taxon>
        <taxon>Coriobacteriia</taxon>
        <taxon>Eggerthellales</taxon>
        <taxon>Eggerthellaceae</taxon>
        <taxon>Raoultibacter</taxon>
    </lineage>
</organism>